<accession>A0A0S2I219</accession>
<comment type="catalytic activity">
    <reaction evidence="4">
        <text>N-terminal N-formyl-L-methionyl-[peptide] + H2O = N-terminal L-methionyl-[peptide] + formate</text>
        <dbReference type="Rhea" id="RHEA:24420"/>
        <dbReference type="Rhea" id="RHEA-COMP:10639"/>
        <dbReference type="Rhea" id="RHEA-COMP:10640"/>
        <dbReference type="ChEBI" id="CHEBI:15377"/>
        <dbReference type="ChEBI" id="CHEBI:15740"/>
        <dbReference type="ChEBI" id="CHEBI:49298"/>
        <dbReference type="ChEBI" id="CHEBI:64731"/>
        <dbReference type="EC" id="3.5.1.88"/>
    </reaction>
</comment>
<feature type="binding site" evidence="4">
    <location>
        <position position="140"/>
    </location>
    <ligand>
        <name>Fe cation</name>
        <dbReference type="ChEBI" id="CHEBI:24875"/>
    </ligand>
</feature>
<proteinExistence type="inferred from homology"/>
<dbReference type="RefSeq" id="WP_057953692.1">
    <property type="nucleotide sequence ID" value="NZ_CP013118.1"/>
</dbReference>
<dbReference type="CDD" id="cd00487">
    <property type="entry name" value="Pep_deformylase"/>
    <property type="match status" value="1"/>
</dbReference>
<dbReference type="PANTHER" id="PTHR10458:SF22">
    <property type="entry name" value="PEPTIDE DEFORMYLASE"/>
    <property type="match status" value="1"/>
</dbReference>
<keyword evidence="2 4" id="KW-0479">Metal-binding</keyword>
<evidence type="ECO:0000256" key="3">
    <source>
        <dbReference type="ARBA" id="ARBA00022801"/>
    </source>
</evidence>
<evidence type="ECO:0000313" key="6">
    <source>
        <dbReference type="Proteomes" id="UP000064893"/>
    </source>
</evidence>
<dbReference type="Proteomes" id="UP000064893">
    <property type="component" value="Chromosome"/>
</dbReference>
<dbReference type="InterPro" id="IPR023635">
    <property type="entry name" value="Peptide_deformylase"/>
</dbReference>
<evidence type="ECO:0000313" key="5">
    <source>
        <dbReference type="EMBL" id="ALO16308.1"/>
    </source>
</evidence>
<dbReference type="GO" id="GO:0046872">
    <property type="term" value="F:metal ion binding"/>
    <property type="evidence" value="ECO:0007669"/>
    <property type="project" value="UniProtKB-KW"/>
</dbReference>
<keyword evidence="4" id="KW-0648">Protein biosynthesis</keyword>
<name>A0A0S2I219_9BACT</name>
<dbReference type="Pfam" id="PF01327">
    <property type="entry name" value="Pep_deformylase"/>
    <property type="match status" value="1"/>
</dbReference>
<dbReference type="EC" id="3.5.1.88" evidence="4"/>
<feature type="active site" evidence="4">
    <location>
        <position position="141"/>
    </location>
</feature>
<dbReference type="KEGG" id="blq:L21SP5_02685"/>
<dbReference type="PANTHER" id="PTHR10458">
    <property type="entry name" value="PEPTIDE DEFORMYLASE"/>
    <property type="match status" value="1"/>
</dbReference>
<comment type="cofactor">
    <cofactor evidence="4">
        <name>Fe(2+)</name>
        <dbReference type="ChEBI" id="CHEBI:29033"/>
    </cofactor>
    <text evidence="4">Binds 1 Fe(2+) ion.</text>
</comment>
<dbReference type="SUPFAM" id="SSF56420">
    <property type="entry name" value="Peptide deformylase"/>
    <property type="match status" value="1"/>
</dbReference>
<evidence type="ECO:0000256" key="1">
    <source>
        <dbReference type="ARBA" id="ARBA00010759"/>
    </source>
</evidence>
<dbReference type="GO" id="GO:0042586">
    <property type="term" value="F:peptide deformylase activity"/>
    <property type="evidence" value="ECO:0007669"/>
    <property type="project" value="UniProtKB-UniRule"/>
</dbReference>
<keyword evidence="3 4" id="KW-0378">Hydrolase</keyword>
<dbReference type="OrthoDB" id="9784988at2"/>
<dbReference type="NCBIfam" id="TIGR00079">
    <property type="entry name" value="pept_deformyl"/>
    <property type="match status" value="1"/>
</dbReference>
<comment type="function">
    <text evidence="4">Removes the formyl group from the N-terminal Met of newly synthesized proteins. Requires at least a dipeptide for an efficient rate of reaction. N-terminal L-methionine is a prerequisite for activity but the enzyme has broad specificity at other positions.</text>
</comment>
<organism evidence="5 6">
    <name type="scientific">Salinivirga cyanobacteriivorans</name>
    <dbReference type="NCBI Taxonomy" id="1307839"/>
    <lineage>
        <taxon>Bacteria</taxon>
        <taxon>Pseudomonadati</taxon>
        <taxon>Bacteroidota</taxon>
        <taxon>Bacteroidia</taxon>
        <taxon>Bacteroidales</taxon>
        <taxon>Salinivirgaceae</taxon>
        <taxon>Salinivirga</taxon>
    </lineage>
</organism>
<dbReference type="Gene3D" id="3.90.45.10">
    <property type="entry name" value="Peptide deformylase"/>
    <property type="match status" value="1"/>
</dbReference>
<dbReference type="AlphaFoldDB" id="A0A0S2I219"/>
<dbReference type="GO" id="GO:0006412">
    <property type="term" value="P:translation"/>
    <property type="evidence" value="ECO:0007669"/>
    <property type="project" value="UniProtKB-UniRule"/>
</dbReference>
<feature type="binding site" evidence="4">
    <location>
        <position position="144"/>
    </location>
    <ligand>
        <name>Fe cation</name>
        <dbReference type="ChEBI" id="CHEBI:24875"/>
    </ligand>
</feature>
<comment type="similarity">
    <text evidence="1 4">Belongs to the polypeptide deformylase family.</text>
</comment>
<sequence>MIYPVTIIGHPTLRKRAEEVDQNYPDLEKIIDNMFETMYESDGVGLAAPQINKSIRVIVIDGAPMAEDDPDLKDFKKVLINPEMVDEWGEEKLFNEGCLSIPNIREDVNRPSEIKLKYYDRDFNLKEEEFKGTQARIIQHEYDHLEGILFTDRISPLRKKILKSKLLGISKGKFKVSYRTVLGKK</sequence>
<evidence type="ECO:0000256" key="4">
    <source>
        <dbReference type="HAMAP-Rule" id="MF_00163"/>
    </source>
</evidence>
<dbReference type="NCBIfam" id="NF001159">
    <property type="entry name" value="PRK00150.1-3"/>
    <property type="match status" value="1"/>
</dbReference>
<protein>
    <recommendedName>
        <fullName evidence="4">Peptide deformylase</fullName>
        <shortName evidence="4">PDF</shortName>
        <ecNumber evidence="4">3.5.1.88</ecNumber>
    </recommendedName>
    <alternativeName>
        <fullName evidence="4">Polypeptide deformylase</fullName>
    </alternativeName>
</protein>
<dbReference type="HAMAP" id="MF_00163">
    <property type="entry name" value="Pep_deformylase"/>
    <property type="match status" value="1"/>
</dbReference>
<dbReference type="PRINTS" id="PR01576">
    <property type="entry name" value="PDEFORMYLASE"/>
</dbReference>
<dbReference type="PIRSF" id="PIRSF004749">
    <property type="entry name" value="Pep_def"/>
    <property type="match status" value="1"/>
</dbReference>
<gene>
    <name evidence="5" type="primary">def_2</name>
    <name evidence="4" type="synonym">def</name>
    <name evidence="5" type="ORF">L21SP5_02685</name>
</gene>
<feature type="binding site" evidence="4">
    <location>
        <position position="98"/>
    </location>
    <ligand>
        <name>Fe cation</name>
        <dbReference type="ChEBI" id="CHEBI:24875"/>
    </ligand>
</feature>
<evidence type="ECO:0000256" key="2">
    <source>
        <dbReference type="ARBA" id="ARBA00022723"/>
    </source>
</evidence>
<dbReference type="PATRIC" id="fig|1307839.3.peg.2821"/>
<reference evidence="5 6" key="1">
    <citation type="submission" date="2015-11" db="EMBL/GenBank/DDBJ databases">
        <title>Description and complete genome sequence of a novel strain predominating in hypersaline microbial mats and representing a new family of the Bacteriodetes phylum.</title>
        <authorList>
            <person name="Spring S."/>
            <person name="Bunk B."/>
            <person name="Sproer C."/>
            <person name="Klenk H.-P."/>
        </authorList>
    </citation>
    <scope>NUCLEOTIDE SEQUENCE [LARGE SCALE GENOMIC DNA]</scope>
    <source>
        <strain evidence="5 6">L21-Spi-D4</strain>
    </source>
</reference>
<dbReference type="InterPro" id="IPR036821">
    <property type="entry name" value="Peptide_deformylase_sf"/>
</dbReference>
<dbReference type="STRING" id="1307839.L21SP5_02685"/>
<keyword evidence="4" id="KW-0408">Iron</keyword>
<keyword evidence="6" id="KW-1185">Reference proteome</keyword>
<dbReference type="EMBL" id="CP013118">
    <property type="protein sequence ID" value="ALO16308.1"/>
    <property type="molecule type" value="Genomic_DNA"/>
</dbReference>